<dbReference type="OrthoDB" id="2564812at2759"/>
<dbReference type="HOGENOM" id="CLU_042319_0_0_1"/>
<protein>
    <recommendedName>
        <fullName evidence="3">DUF7729 domain-containing protein</fullName>
    </recommendedName>
</protein>
<evidence type="ECO:0000313" key="4">
    <source>
        <dbReference type="EMBL" id="ETS76312.1"/>
    </source>
</evidence>
<feature type="compositionally biased region" description="Low complexity" evidence="1">
    <location>
        <begin position="123"/>
        <end position="154"/>
    </location>
</feature>
<dbReference type="PANTHER" id="PTHR39460:SF1">
    <property type="entry name" value="C6 TRANSCRIPTION FACTOR"/>
    <property type="match status" value="1"/>
</dbReference>
<evidence type="ECO:0000259" key="3">
    <source>
        <dbReference type="Pfam" id="PF24855"/>
    </source>
</evidence>
<name>W3WT54_PESFW</name>
<evidence type="ECO:0000256" key="1">
    <source>
        <dbReference type="SAM" id="MobiDB-lite"/>
    </source>
</evidence>
<dbReference type="OMA" id="WRANTTI"/>
<keyword evidence="2" id="KW-0472">Membrane</keyword>
<dbReference type="Proteomes" id="UP000030651">
    <property type="component" value="Unassembled WGS sequence"/>
</dbReference>
<feature type="region of interest" description="Disordered" evidence="1">
    <location>
        <begin position="86"/>
        <end position="158"/>
    </location>
</feature>
<dbReference type="GeneID" id="19276712"/>
<dbReference type="InParanoid" id="W3WT54"/>
<dbReference type="KEGG" id="pfy:PFICI_11699"/>
<reference evidence="5" key="1">
    <citation type="journal article" date="2015" name="BMC Genomics">
        <title>Genomic and transcriptomic analysis of the endophytic fungus Pestalotiopsis fici reveals its lifestyle and high potential for synthesis of natural products.</title>
        <authorList>
            <person name="Wang X."/>
            <person name="Zhang X."/>
            <person name="Liu L."/>
            <person name="Xiang M."/>
            <person name="Wang W."/>
            <person name="Sun X."/>
            <person name="Che Y."/>
            <person name="Guo L."/>
            <person name="Liu G."/>
            <person name="Guo L."/>
            <person name="Wang C."/>
            <person name="Yin W.B."/>
            <person name="Stadler M."/>
            <person name="Zhang X."/>
            <person name="Liu X."/>
        </authorList>
    </citation>
    <scope>NUCLEOTIDE SEQUENCE [LARGE SCALE GENOMIC DNA]</scope>
    <source>
        <strain evidence="5">W106-1 / CGMCC3.15140</strain>
    </source>
</reference>
<evidence type="ECO:0000256" key="2">
    <source>
        <dbReference type="SAM" id="Phobius"/>
    </source>
</evidence>
<organism evidence="4 5">
    <name type="scientific">Pestalotiopsis fici (strain W106-1 / CGMCC3.15140)</name>
    <dbReference type="NCBI Taxonomy" id="1229662"/>
    <lineage>
        <taxon>Eukaryota</taxon>
        <taxon>Fungi</taxon>
        <taxon>Dikarya</taxon>
        <taxon>Ascomycota</taxon>
        <taxon>Pezizomycotina</taxon>
        <taxon>Sordariomycetes</taxon>
        <taxon>Xylariomycetidae</taxon>
        <taxon>Amphisphaeriales</taxon>
        <taxon>Sporocadaceae</taxon>
        <taxon>Pestalotiopsis</taxon>
    </lineage>
</organism>
<feature type="transmembrane region" description="Helical" evidence="2">
    <location>
        <begin position="25"/>
        <end position="48"/>
    </location>
</feature>
<accession>W3WT54</accession>
<evidence type="ECO:0000313" key="5">
    <source>
        <dbReference type="Proteomes" id="UP000030651"/>
    </source>
</evidence>
<sequence>MGLDFGSGADTLSFQVRAGPKIHKAMIFAAILCWGSLVSLTTAFSIVAPPHPYETLIVDTRVPVLIEDNWVMMSREDHQRFLQRRAAAVEREEDSDTTTTEEEAEVEAADSYPTATSTQDGASTTTIPISVTTTTSSSSTKTATTTTRTASSSPLPSPLDNAIASNFTGNGECQEFITNMLADSTFKSCYPFSMLVQGSLSMFNAEKSLFSITQVLDATCSANVTFCVDYLDQVASNLTETANCADDYEQQNSVVVQAYLGLKGYQPLYSASCLQDADTSAYCFANAVTNSSAIADTYLYYLPLNISYPNITTPDCNSCTKNVLGIFQAATADRDAAIANTYADAANAVNAQCGAGFVNATLPEAQVSSAAVPGFAHQAPSLLLWSLFVAVLSQWLL</sequence>
<feature type="compositionally biased region" description="Acidic residues" evidence="1">
    <location>
        <begin position="91"/>
        <end position="108"/>
    </location>
</feature>
<dbReference type="Pfam" id="PF24855">
    <property type="entry name" value="DUF7729"/>
    <property type="match status" value="1"/>
</dbReference>
<dbReference type="RefSeq" id="XP_007838471.1">
    <property type="nucleotide sequence ID" value="XM_007840280.1"/>
</dbReference>
<dbReference type="InterPro" id="IPR056146">
    <property type="entry name" value="DUF7729"/>
</dbReference>
<proteinExistence type="predicted"/>
<dbReference type="PANTHER" id="PTHR39460">
    <property type="entry name" value="EXPRESSED PROTEIN"/>
    <property type="match status" value="1"/>
</dbReference>
<keyword evidence="2" id="KW-0812">Transmembrane</keyword>
<gene>
    <name evidence="4" type="ORF">PFICI_11699</name>
</gene>
<dbReference type="EMBL" id="KI912117">
    <property type="protein sequence ID" value="ETS76312.1"/>
    <property type="molecule type" value="Genomic_DNA"/>
</dbReference>
<dbReference type="eggNOG" id="ENOG502S3AD">
    <property type="taxonomic scope" value="Eukaryota"/>
</dbReference>
<dbReference type="AlphaFoldDB" id="W3WT54"/>
<keyword evidence="2" id="KW-1133">Transmembrane helix</keyword>
<keyword evidence="5" id="KW-1185">Reference proteome</keyword>
<feature type="domain" description="DUF7729" evidence="3">
    <location>
        <begin position="154"/>
        <end position="361"/>
    </location>
</feature>
<feature type="compositionally biased region" description="Polar residues" evidence="1">
    <location>
        <begin position="113"/>
        <end position="122"/>
    </location>
</feature>